<evidence type="ECO:0000313" key="5">
    <source>
        <dbReference type="Proteomes" id="UP001497525"/>
    </source>
</evidence>
<dbReference type="EMBL" id="CAXLJL010000145">
    <property type="protein sequence ID" value="CAL5132835.1"/>
    <property type="molecule type" value="Genomic_DNA"/>
</dbReference>
<evidence type="ECO:0000256" key="2">
    <source>
        <dbReference type="ARBA" id="ARBA00022837"/>
    </source>
</evidence>
<dbReference type="AlphaFoldDB" id="A0AAV2T7U9"/>
<evidence type="ECO:0000256" key="1">
    <source>
        <dbReference type="ARBA" id="ARBA00022737"/>
    </source>
</evidence>
<feature type="domain" description="EF-hand" evidence="3">
    <location>
        <begin position="44"/>
        <end position="79"/>
    </location>
</feature>
<dbReference type="InterPro" id="IPR050230">
    <property type="entry name" value="CALM/Myosin/TropC-like"/>
</dbReference>
<dbReference type="PROSITE" id="PS00018">
    <property type="entry name" value="EF_HAND_1"/>
    <property type="match status" value="4"/>
</dbReference>
<organism evidence="4 5">
    <name type="scientific">Calicophoron daubneyi</name>
    <name type="common">Rumen fluke</name>
    <name type="synonym">Paramphistomum daubneyi</name>
    <dbReference type="NCBI Taxonomy" id="300641"/>
    <lineage>
        <taxon>Eukaryota</taxon>
        <taxon>Metazoa</taxon>
        <taxon>Spiralia</taxon>
        <taxon>Lophotrochozoa</taxon>
        <taxon>Platyhelminthes</taxon>
        <taxon>Trematoda</taxon>
        <taxon>Digenea</taxon>
        <taxon>Plagiorchiida</taxon>
        <taxon>Pronocephalata</taxon>
        <taxon>Paramphistomoidea</taxon>
        <taxon>Paramphistomidae</taxon>
        <taxon>Calicophoron</taxon>
    </lineage>
</organism>
<dbReference type="InterPro" id="IPR018247">
    <property type="entry name" value="EF_Hand_1_Ca_BS"/>
</dbReference>
<feature type="domain" description="EF-hand" evidence="3">
    <location>
        <begin position="81"/>
        <end position="116"/>
    </location>
</feature>
<proteinExistence type="predicted"/>
<dbReference type="InterPro" id="IPR002048">
    <property type="entry name" value="EF_hand_dom"/>
</dbReference>
<keyword evidence="1" id="KW-0677">Repeat</keyword>
<evidence type="ECO:0000313" key="4">
    <source>
        <dbReference type="EMBL" id="CAL5132835.1"/>
    </source>
</evidence>
<reference evidence="4" key="1">
    <citation type="submission" date="2024-06" db="EMBL/GenBank/DDBJ databases">
        <authorList>
            <person name="Liu X."/>
            <person name="Lenzi L."/>
            <person name="Haldenby T S."/>
            <person name="Uol C."/>
        </authorList>
    </citation>
    <scope>NUCLEOTIDE SEQUENCE</scope>
</reference>
<dbReference type="Proteomes" id="UP001497525">
    <property type="component" value="Unassembled WGS sequence"/>
</dbReference>
<comment type="caution">
    <text evidence="4">The sequence shown here is derived from an EMBL/GenBank/DDBJ whole genome shotgun (WGS) entry which is preliminary data.</text>
</comment>
<feature type="domain" description="EF-hand" evidence="3">
    <location>
        <begin position="117"/>
        <end position="149"/>
    </location>
</feature>
<evidence type="ECO:0000259" key="3">
    <source>
        <dbReference type="PROSITE" id="PS50222"/>
    </source>
</evidence>
<dbReference type="FunFam" id="1.10.238.10:FF:000003">
    <property type="entry name" value="Calmodulin A"/>
    <property type="match status" value="1"/>
</dbReference>
<protein>
    <recommendedName>
        <fullName evidence="3">EF-hand domain-containing protein</fullName>
    </recommendedName>
</protein>
<dbReference type="GO" id="GO:0016460">
    <property type="term" value="C:myosin II complex"/>
    <property type="evidence" value="ECO:0007669"/>
    <property type="project" value="TreeGrafter"/>
</dbReference>
<dbReference type="Pfam" id="PF13499">
    <property type="entry name" value="EF-hand_7"/>
    <property type="match status" value="2"/>
</dbReference>
<dbReference type="PANTHER" id="PTHR23048:SF0">
    <property type="entry name" value="CALMODULIN LIKE 3"/>
    <property type="match status" value="1"/>
</dbReference>
<dbReference type="SUPFAM" id="SSF47473">
    <property type="entry name" value="EF-hand"/>
    <property type="match status" value="1"/>
</dbReference>
<dbReference type="SMART" id="SM00054">
    <property type="entry name" value="EFh"/>
    <property type="match status" value="4"/>
</dbReference>
<dbReference type="InterPro" id="IPR011992">
    <property type="entry name" value="EF-hand-dom_pair"/>
</dbReference>
<keyword evidence="2" id="KW-0106">Calcium</keyword>
<dbReference type="PROSITE" id="PS50222">
    <property type="entry name" value="EF_HAND_2"/>
    <property type="match status" value="4"/>
</dbReference>
<feature type="domain" description="EF-hand" evidence="3">
    <location>
        <begin position="8"/>
        <end position="43"/>
    </location>
</feature>
<gene>
    <name evidence="4" type="ORF">CDAUBV1_LOCUS5674</name>
</gene>
<sequence length="149" mass="17243">MASQATQDQKLLYQEAFNSFDLNRDGEIDCEELEKALRKLGLEPTKGEVKAMIKQVDTDNSGTMNFMEFITMVEQKKKYQDTDENLRKSFKFFDKDGDGYITAVELKSVISKVNTNVTTKEIEEMIKKVDKNKDGRLDYDEFIVLMRGK</sequence>
<dbReference type="PANTHER" id="PTHR23048">
    <property type="entry name" value="MYOSIN LIGHT CHAIN 1, 3"/>
    <property type="match status" value="1"/>
</dbReference>
<name>A0AAV2T7U9_CALDB</name>
<accession>A0AAV2T7U9</accession>
<dbReference type="GO" id="GO:0005509">
    <property type="term" value="F:calcium ion binding"/>
    <property type="evidence" value="ECO:0007669"/>
    <property type="project" value="InterPro"/>
</dbReference>
<dbReference type="Gene3D" id="1.10.238.10">
    <property type="entry name" value="EF-hand"/>
    <property type="match status" value="3"/>
</dbReference>